<evidence type="ECO:0000313" key="1">
    <source>
        <dbReference type="EMBL" id="BCB86097.1"/>
    </source>
</evidence>
<dbReference type="KEGG" id="psuu:Psuf_034100"/>
<dbReference type="Proteomes" id="UP000503011">
    <property type="component" value="Chromosome"/>
</dbReference>
<sequence length="254" mass="28244">MSSEAQSVRPTKVCIEALDLPIPDISVHLPELDHPLVKEAQRLPDIYASGGVERILSLTDRIWFKVKTGRWRGAAIRLPEADAASESQARLAPWWLGMGGYRREGDPADLYASLESTASREGSDRWLPQDWDWKRLELEHIYAWNHAISRIVCELIARSLRDGYSYQAEFESYRVTALTLAQDGETYLLIGTENIANPKVFAAILNAVPGIAPDSWQPEPQGVAVLQPEPGEVIWSTILPPTVAAHLLDAVPDT</sequence>
<name>A0A6F8YJ45_9ACTN</name>
<reference evidence="1 2" key="1">
    <citation type="submission" date="2020-03" db="EMBL/GenBank/DDBJ databases">
        <title>Whole genome shotgun sequence of Phytohabitans suffuscus NBRC 105367.</title>
        <authorList>
            <person name="Komaki H."/>
            <person name="Tamura T."/>
        </authorList>
    </citation>
    <scope>NUCLEOTIDE SEQUENCE [LARGE SCALE GENOMIC DNA]</scope>
    <source>
        <strain evidence="1 2">NBRC 105367</strain>
    </source>
</reference>
<proteinExistence type="predicted"/>
<accession>A0A6F8YJ45</accession>
<organism evidence="1 2">
    <name type="scientific">Phytohabitans suffuscus</name>
    <dbReference type="NCBI Taxonomy" id="624315"/>
    <lineage>
        <taxon>Bacteria</taxon>
        <taxon>Bacillati</taxon>
        <taxon>Actinomycetota</taxon>
        <taxon>Actinomycetes</taxon>
        <taxon>Micromonosporales</taxon>
        <taxon>Micromonosporaceae</taxon>
    </lineage>
</organism>
<protein>
    <submittedName>
        <fullName evidence="1">Uncharacterized protein</fullName>
    </submittedName>
</protein>
<reference evidence="1 2" key="2">
    <citation type="submission" date="2020-03" db="EMBL/GenBank/DDBJ databases">
        <authorList>
            <person name="Ichikawa N."/>
            <person name="Kimura A."/>
            <person name="Kitahashi Y."/>
            <person name="Uohara A."/>
        </authorList>
    </citation>
    <scope>NUCLEOTIDE SEQUENCE [LARGE SCALE GENOMIC DNA]</scope>
    <source>
        <strain evidence="1 2">NBRC 105367</strain>
    </source>
</reference>
<dbReference type="AlphaFoldDB" id="A0A6F8YJ45"/>
<keyword evidence="2" id="KW-1185">Reference proteome</keyword>
<gene>
    <name evidence="1" type="ORF">Psuf_034100</name>
</gene>
<dbReference type="RefSeq" id="WP_173157988.1">
    <property type="nucleotide sequence ID" value="NZ_AP022871.1"/>
</dbReference>
<evidence type="ECO:0000313" key="2">
    <source>
        <dbReference type="Proteomes" id="UP000503011"/>
    </source>
</evidence>
<dbReference type="EMBL" id="AP022871">
    <property type="protein sequence ID" value="BCB86097.1"/>
    <property type="molecule type" value="Genomic_DNA"/>
</dbReference>